<evidence type="ECO:0000313" key="2">
    <source>
        <dbReference type="EMBL" id="KKK22179.1"/>
    </source>
</evidence>
<proteinExistence type="predicted"/>
<accession>A0A0F8URL3</accession>
<feature type="compositionally biased region" description="Low complexity" evidence="1">
    <location>
        <begin position="519"/>
        <end position="530"/>
    </location>
</feature>
<reference evidence="2 3" key="1">
    <citation type="submission" date="2015-02" db="EMBL/GenBank/DDBJ databases">
        <title>Draft Genome Sequences of Two Closely-Related Aflatoxigenic Aspergillus Species Obtained from the Cote d'Ivoire.</title>
        <authorList>
            <person name="Moore G.G."/>
            <person name="Beltz S.B."/>
            <person name="Mack B.M."/>
        </authorList>
    </citation>
    <scope>NUCLEOTIDE SEQUENCE [LARGE SCALE GENOMIC DNA]</scope>
    <source>
        <strain evidence="2 3">SRRC1468</strain>
    </source>
</reference>
<dbReference type="SUPFAM" id="SSF56112">
    <property type="entry name" value="Protein kinase-like (PK-like)"/>
    <property type="match status" value="1"/>
</dbReference>
<evidence type="ECO:0000256" key="1">
    <source>
        <dbReference type="SAM" id="MobiDB-lite"/>
    </source>
</evidence>
<feature type="region of interest" description="Disordered" evidence="1">
    <location>
        <begin position="68"/>
        <end position="99"/>
    </location>
</feature>
<gene>
    <name evidence="2" type="ORF">ARAM_007479</name>
</gene>
<dbReference type="AlphaFoldDB" id="A0A0F8URL3"/>
<comment type="caution">
    <text evidence="2">The sequence shown here is derived from an EMBL/GenBank/DDBJ whole genome shotgun (WGS) entry which is preliminary data.</text>
</comment>
<protein>
    <recommendedName>
        <fullName evidence="4">Protein kinase domain-containing protein</fullName>
    </recommendedName>
</protein>
<evidence type="ECO:0008006" key="4">
    <source>
        <dbReference type="Google" id="ProtNLM"/>
    </source>
</evidence>
<dbReference type="Gene3D" id="1.10.510.10">
    <property type="entry name" value="Transferase(Phosphotransferase) domain 1"/>
    <property type="match status" value="1"/>
</dbReference>
<feature type="compositionally biased region" description="Polar residues" evidence="1">
    <location>
        <begin position="246"/>
        <end position="265"/>
    </location>
</feature>
<feature type="region of interest" description="Disordered" evidence="1">
    <location>
        <begin position="15"/>
        <end position="55"/>
    </location>
</feature>
<dbReference type="Pfam" id="PF06293">
    <property type="entry name" value="Kdo"/>
    <property type="match status" value="1"/>
</dbReference>
<feature type="region of interest" description="Disordered" evidence="1">
    <location>
        <begin position="120"/>
        <end position="142"/>
    </location>
</feature>
<dbReference type="STRING" id="308745.A0A0F8URL3"/>
<name>A0A0F8URL3_9EURO</name>
<dbReference type="OrthoDB" id="2156052at2759"/>
<feature type="region of interest" description="Disordered" evidence="1">
    <location>
        <begin position="246"/>
        <end position="270"/>
    </location>
</feature>
<organism evidence="2 3">
    <name type="scientific">Aspergillus rambellii</name>
    <dbReference type="NCBI Taxonomy" id="308745"/>
    <lineage>
        <taxon>Eukaryota</taxon>
        <taxon>Fungi</taxon>
        <taxon>Dikarya</taxon>
        <taxon>Ascomycota</taxon>
        <taxon>Pezizomycotina</taxon>
        <taxon>Eurotiomycetes</taxon>
        <taxon>Eurotiomycetidae</taxon>
        <taxon>Eurotiales</taxon>
        <taxon>Aspergillaceae</taxon>
        <taxon>Aspergillus</taxon>
        <taxon>Aspergillus subgen. Nidulantes</taxon>
    </lineage>
</organism>
<dbReference type="EMBL" id="JZBS01001549">
    <property type="protein sequence ID" value="KKK22179.1"/>
    <property type="molecule type" value="Genomic_DNA"/>
</dbReference>
<feature type="region of interest" description="Disordered" evidence="1">
    <location>
        <begin position="753"/>
        <end position="779"/>
    </location>
</feature>
<dbReference type="Proteomes" id="UP000034291">
    <property type="component" value="Unassembled WGS sequence"/>
</dbReference>
<sequence>MSDIDYKALFLQAQEDRRKAEEEKREEKLLREQAEKDRREEKLLREQAEEDRRQEKLLREQAEALREQAEALREQTEALREQTEALREQSEALREQSEARNRRTTFAEFIQSCHDLLSRPLRAGDPARSTTGNIPQPTGKHCPLRLEPWTDCATRQQEIYNSVWHYLQPRDRDPPRLFPPHLVLEEHGRRFANRPITSEKDLESYERLAVENHVVDIISALCKIPSAREEFCLGDGMWFENHANTLEENPPENQQRADSSSTNRPSRPDQFCIHRVNGNTMALLTTVEYKPPHKLSIETLRDGLRSMNFYHEIVEQETVPPDGPEKSRYNAARLAGSAIVQEYHVMIQEGLEYSYLTTGLGIVFLRVPDDCRTLYYHLCEPNVDVDSSVGGGQGPRTAIERVLCLCLMSFRSARRDQTWRNAAQARLPTWETSFNHTLSQPASSESASSENSPSEYSPSSPESPESPESPVSEGRRPRTRSTGCAPTSAAHREDSPDSDPDPDPAAAERRKRGFSQIASSPPTQRSTPTTPHSPPQRHTSQPRPHNHRFCTQKCLLGLQRGDALDASCPNVELHRAGQQHTHHPIRAPELVHRIKQQLDANLDEYCTPMGGCGSYGAPFKVTCAAYGYTVVGKGTTTRLWSTVSQEAEIYRILQSLQGSAVPVFLGPIDLAMIYFLHGAGQIRHMLLMGWGGENMSHMEIDATIQRAISRAKRKILSLGVVHEDLRPENILWNEELQRALIIDFHRCHLNNRLMPGNPRSRKRRSSETSEQNIKRVRGP</sequence>
<feature type="compositionally biased region" description="Low complexity" evidence="1">
    <location>
        <begin position="439"/>
        <end position="472"/>
    </location>
</feature>
<feature type="region of interest" description="Disordered" evidence="1">
    <location>
        <begin position="436"/>
        <end position="547"/>
    </location>
</feature>
<dbReference type="InterPro" id="IPR011009">
    <property type="entry name" value="Kinase-like_dom_sf"/>
</dbReference>
<evidence type="ECO:0000313" key="3">
    <source>
        <dbReference type="Proteomes" id="UP000034291"/>
    </source>
</evidence>
<keyword evidence="3" id="KW-1185">Reference proteome</keyword>